<reference evidence="1" key="1">
    <citation type="submission" date="2025-02" db="EMBL/GenBank/DDBJ databases">
        <title>Complete genome sequences of 52 Bacillus and Priestia strains isolated from West-African fermentations and 26 reference strains from the DSMZ collection.</title>
        <authorList>
            <person name="Wiedenbein E.S."/>
            <person name="Canoy T.S."/>
            <person name="Hui Y."/>
            <person name="Parkouda C."/>
            <person name="Dawende C."/>
            <person name="Ametefe E."/>
            <person name="Jespersen L."/>
            <person name="Nielsen D.S."/>
        </authorList>
    </citation>
    <scope>NUCLEOTIDE SEQUENCE</scope>
    <source>
        <strain evidence="1">PRO122</strain>
    </source>
</reference>
<protein>
    <submittedName>
        <fullName evidence="1">AgrD family cyclic lactone autoinducer peptide</fullName>
    </submittedName>
</protein>
<evidence type="ECO:0000313" key="1">
    <source>
        <dbReference type="EMBL" id="XRL90575.1"/>
    </source>
</evidence>
<accession>A0AC62A284</accession>
<dbReference type="EMBL" id="CP121756">
    <property type="protein sequence ID" value="XRL90575.1"/>
    <property type="molecule type" value="Genomic_DNA"/>
</dbReference>
<organism evidence="1 2">
    <name type="scientific">Bacillus subtilis</name>
    <dbReference type="NCBI Taxonomy" id="1423"/>
    <lineage>
        <taxon>Bacteria</taxon>
        <taxon>Bacillati</taxon>
        <taxon>Bacillota</taxon>
        <taxon>Bacilli</taxon>
        <taxon>Bacillales</taxon>
        <taxon>Bacillaceae</taxon>
        <taxon>Bacillus</taxon>
    </lineage>
</organism>
<gene>
    <name evidence="1" type="ORF">P5658_25950</name>
</gene>
<name>A0AC62A284_BACIU</name>
<proteinExistence type="predicted"/>
<dbReference type="Proteomes" id="UP001217185">
    <property type="component" value="Chromosome"/>
</dbReference>
<evidence type="ECO:0000313" key="2">
    <source>
        <dbReference type="Proteomes" id="UP001217185"/>
    </source>
</evidence>
<sequence>MVKGVRSMLKCISYIIGLTALFFNSLTTASSCFWFAYEPELPQNQKSDEH</sequence>